<protein>
    <recommendedName>
        <fullName evidence="3">Ribbon-helix-helix protein CopG domain-containing protein</fullName>
    </recommendedName>
</protein>
<evidence type="ECO:0000313" key="2">
    <source>
        <dbReference type="Proteomes" id="UP000461880"/>
    </source>
</evidence>
<organism evidence="1 2">
    <name type="scientific">Stecheria intestinalis</name>
    <dbReference type="NCBI Taxonomy" id="2606630"/>
    <lineage>
        <taxon>Bacteria</taxon>
        <taxon>Bacillati</taxon>
        <taxon>Bacillota</taxon>
        <taxon>Erysipelotrichia</taxon>
        <taxon>Erysipelotrichales</taxon>
        <taxon>Erysipelotrichaceae</taxon>
        <taxon>Stecheria</taxon>
    </lineage>
</organism>
<comment type="caution">
    <text evidence="1">The sequence shown here is derived from an EMBL/GenBank/DDBJ whole genome shotgun (WGS) entry which is preliminary data.</text>
</comment>
<accession>A0A7X2NPY5</accession>
<evidence type="ECO:0008006" key="3">
    <source>
        <dbReference type="Google" id="ProtNLM"/>
    </source>
</evidence>
<sequence>MASFLLPQIFLLFTVSKSIPLPDCRASGNFDQVSPRYKKDFVEEFKASCKKLGVSQSEVIRAAMEETIRKAEDR</sequence>
<keyword evidence="2" id="KW-1185">Reference proteome</keyword>
<name>A0A7X2NPY5_9FIRM</name>
<proteinExistence type="predicted"/>
<dbReference type="EMBL" id="VUMN01000001">
    <property type="protein sequence ID" value="MSS57415.1"/>
    <property type="molecule type" value="Genomic_DNA"/>
</dbReference>
<evidence type="ECO:0000313" key="1">
    <source>
        <dbReference type="EMBL" id="MSS57415.1"/>
    </source>
</evidence>
<gene>
    <name evidence="1" type="ORF">FYJ51_00620</name>
</gene>
<dbReference type="AlphaFoldDB" id="A0A7X2NPY5"/>
<dbReference type="Proteomes" id="UP000461880">
    <property type="component" value="Unassembled WGS sequence"/>
</dbReference>
<reference evidence="1 2" key="1">
    <citation type="submission" date="2019-08" db="EMBL/GenBank/DDBJ databases">
        <title>In-depth cultivation of the pig gut microbiome towards novel bacterial diversity and tailored functional studies.</title>
        <authorList>
            <person name="Wylensek D."/>
            <person name="Hitch T.C.A."/>
            <person name="Clavel T."/>
        </authorList>
    </citation>
    <scope>NUCLEOTIDE SEQUENCE [LARGE SCALE GENOMIC DNA]</scope>
    <source>
        <strain evidence="1 2">Oil+RF-744-GAM-WT-6</strain>
    </source>
</reference>